<comment type="caution">
    <text evidence="13">The sequence shown here is derived from an EMBL/GenBank/DDBJ whole genome shotgun (WGS) entry which is preliminary data.</text>
</comment>
<evidence type="ECO:0000256" key="9">
    <source>
        <dbReference type="ARBA" id="ARBA00022840"/>
    </source>
</evidence>
<dbReference type="GO" id="GO:0000049">
    <property type="term" value="F:tRNA binding"/>
    <property type="evidence" value="ECO:0007669"/>
    <property type="project" value="TreeGrafter"/>
</dbReference>
<keyword evidence="14" id="KW-1185">Reference proteome</keyword>
<evidence type="ECO:0000256" key="11">
    <source>
        <dbReference type="ARBA" id="ARBA00048366"/>
    </source>
</evidence>
<comment type="similarity">
    <text evidence="2">Belongs to the SUA5 family.</text>
</comment>
<dbReference type="PANTHER" id="PTHR17490:SF16">
    <property type="entry name" value="THREONYLCARBAMOYL-AMP SYNTHASE"/>
    <property type="match status" value="1"/>
</dbReference>
<evidence type="ECO:0000256" key="10">
    <source>
        <dbReference type="ARBA" id="ARBA00029774"/>
    </source>
</evidence>
<dbReference type="NCBIfam" id="TIGR00057">
    <property type="entry name" value="L-threonylcarbamoyladenylate synthase"/>
    <property type="match status" value="1"/>
</dbReference>
<evidence type="ECO:0000259" key="12">
    <source>
        <dbReference type="PROSITE" id="PS51163"/>
    </source>
</evidence>
<dbReference type="RefSeq" id="WP_064231785.1">
    <property type="nucleotide sequence ID" value="NZ_LVZK01000002.1"/>
</dbReference>
<organism evidence="13 14">
    <name type="scientific">Peptidiphaga gingivicola</name>
    <dbReference type="NCBI Taxonomy" id="2741497"/>
    <lineage>
        <taxon>Bacteria</taxon>
        <taxon>Bacillati</taxon>
        <taxon>Actinomycetota</taxon>
        <taxon>Actinomycetes</taxon>
        <taxon>Actinomycetales</taxon>
        <taxon>Actinomycetaceae</taxon>
        <taxon>Peptidiphaga</taxon>
    </lineage>
</organism>
<feature type="domain" description="YrdC-like" evidence="12">
    <location>
        <begin position="9"/>
        <end position="193"/>
    </location>
</feature>
<name>A0A179B266_9ACTO</name>
<evidence type="ECO:0000313" key="14">
    <source>
        <dbReference type="Proteomes" id="UP000078368"/>
    </source>
</evidence>
<evidence type="ECO:0000256" key="4">
    <source>
        <dbReference type="ARBA" id="ARBA00022490"/>
    </source>
</evidence>
<keyword evidence="6" id="KW-0819">tRNA processing</keyword>
<sequence length="205" mass="20805">MRVIDSADAAAAGAAAAAVREGLLVVLPTDTVYGLGADPRSPRAVDRLLTAKGRGRDKPSPVLVASVAQAEELARKAPDVAKALMAEFWPGALTLVLPSERLGWDLGETNGTIALRMPNHPAALELLKEAGPLAVSSANLSGRPPAATVGEAVEQLGGKVAVYLDGGPCPGGAPSTIVSFDGGLMRVLREGGVGRGELARFGDVA</sequence>
<dbReference type="EMBL" id="LVZK01000002">
    <property type="protein sequence ID" value="OAP85590.1"/>
    <property type="molecule type" value="Genomic_DNA"/>
</dbReference>
<dbReference type="InterPro" id="IPR006070">
    <property type="entry name" value="Sua5-like_dom"/>
</dbReference>
<dbReference type="EC" id="2.7.7.87" evidence="3"/>
<evidence type="ECO:0000313" key="13">
    <source>
        <dbReference type="EMBL" id="OAP85590.1"/>
    </source>
</evidence>
<dbReference type="GO" id="GO:0008033">
    <property type="term" value="P:tRNA processing"/>
    <property type="evidence" value="ECO:0007669"/>
    <property type="project" value="UniProtKB-KW"/>
</dbReference>
<dbReference type="GO" id="GO:0006450">
    <property type="term" value="P:regulation of translational fidelity"/>
    <property type="evidence" value="ECO:0007669"/>
    <property type="project" value="TreeGrafter"/>
</dbReference>
<dbReference type="SUPFAM" id="SSF55821">
    <property type="entry name" value="YrdC/RibB"/>
    <property type="match status" value="1"/>
</dbReference>
<evidence type="ECO:0000256" key="5">
    <source>
        <dbReference type="ARBA" id="ARBA00022679"/>
    </source>
</evidence>
<keyword evidence="9" id="KW-0067">ATP-binding</keyword>
<gene>
    <name evidence="13" type="ORF">A4H34_08300</name>
</gene>
<keyword evidence="5" id="KW-0808">Transferase</keyword>
<dbReference type="InterPro" id="IPR050156">
    <property type="entry name" value="TC-AMP_synthase_SUA5"/>
</dbReference>
<dbReference type="GO" id="GO:0005737">
    <property type="term" value="C:cytoplasm"/>
    <property type="evidence" value="ECO:0007669"/>
    <property type="project" value="UniProtKB-SubCell"/>
</dbReference>
<dbReference type="InterPro" id="IPR017945">
    <property type="entry name" value="DHBP_synth_RibB-like_a/b_dom"/>
</dbReference>
<keyword evidence="8" id="KW-0547">Nucleotide-binding</keyword>
<dbReference type="PROSITE" id="PS51163">
    <property type="entry name" value="YRDC"/>
    <property type="match status" value="1"/>
</dbReference>
<keyword evidence="4" id="KW-0963">Cytoplasm</keyword>
<comment type="subcellular location">
    <subcellularLocation>
        <location evidence="1">Cytoplasm</location>
    </subcellularLocation>
</comment>
<dbReference type="GO" id="GO:0005524">
    <property type="term" value="F:ATP binding"/>
    <property type="evidence" value="ECO:0007669"/>
    <property type="project" value="UniProtKB-KW"/>
</dbReference>
<dbReference type="Pfam" id="PF01300">
    <property type="entry name" value="Sua5_yciO_yrdC"/>
    <property type="match status" value="1"/>
</dbReference>
<evidence type="ECO:0000256" key="8">
    <source>
        <dbReference type="ARBA" id="ARBA00022741"/>
    </source>
</evidence>
<dbReference type="GO" id="GO:0061710">
    <property type="term" value="F:L-threonylcarbamoyladenylate synthase"/>
    <property type="evidence" value="ECO:0007669"/>
    <property type="project" value="UniProtKB-EC"/>
</dbReference>
<dbReference type="AlphaFoldDB" id="A0A179B266"/>
<dbReference type="Proteomes" id="UP000078368">
    <property type="component" value="Unassembled WGS sequence"/>
</dbReference>
<evidence type="ECO:0000256" key="1">
    <source>
        <dbReference type="ARBA" id="ARBA00004496"/>
    </source>
</evidence>
<dbReference type="GO" id="GO:0003725">
    <property type="term" value="F:double-stranded RNA binding"/>
    <property type="evidence" value="ECO:0007669"/>
    <property type="project" value="InterPro"/>
</dbReference>
<dbReference type="OrthoDB" id="9814580at2"/>
<accession>A0A179B266</accession>
<dbReference type="PANTHER" id="PTHR17490">
    <property type="entry name" value="SUA5"/>
    <property type="match status" value="1"/>
</dbReference>
<proteinExistence type="inferred from homology"/>
<reference evidence="13 14" key="1">
    <citation type="submission" date="2016-04" db="EMBL/GenBank/DDBJ databases">
        <title>Peptidophaga gingivicola gen. nov., sp. nov., isolated from human subgingival plaque.</title>
        <authorList>
            <person name="Beall C.J."/>
            <person name="Mokrzan E.M."/>
            <person name="Griffen A.L."/>
            <person name="Leys E.J."/>
        </authorList>
    </citation>
    <scope>NUCLEOTIDE SEQUENCE [LARGE SCALE GENOMIC DNA]</scope>
    <source>
        <strain evidence="13 14">BA112</strain>
    </source>
</reference>
<dbReference type="STRING" id="1823756.A4H34_08300"/>
<keyword evidence="7" id="KW-0548">Nucleotidyltransferase</keyword>
<evidence type="ECO:0000256" key="2">
    <source>
        <dbReference type="ARBA" id="ARBA00007663"/>
    </source>
</evidence>
<evidence type="ECO:0000256" key="6">
    <source>
        <dbReference type="ARBA" id="ARBA00022694"/>
    </source>
</evidence>
<dbReference type="Gene3D" id="3.90.870.10">
    <property type="entry name" value="DHBP synthase"/>
    <property type="match status" value="1"/>
</dbReference>
<evidence type="ECO:0000256" key="3">
    <source>
        <dbReference type="ARBA" id="ARBA00012584"/>
    </source>
</evidence>
<evidence type="ECO:0000256" key="7">
    <source>
        <dbReference type="ARBA" id="ARBA00022695"/>
    </source>
</evidence>
<comment type="catalytic activity">
    <reaction evidence="11">
        <text>L-threonine + hydrogencarbonate + ATP = L-threonylcarbamoyladenylate + diphosphate + H2O</text>
        <dbReference type="Rhea" id="RHEA:36407"/>
        <dbReference type="ChEBI" id="CHEBI:15377"/>
        <dbReference type="ChEBI" id="CHEBI:17544"/>
        <dbReference type="ChEBI" id="CHEBI:30616"/>
        <dbReference type="ChEBI" id="CHEBI:33019"/>
        <dbReference type="ChEBI" id="CHEBI:57926"/>
        <dbReference type="ChEBI" id="CHEBI:73682"/>
        <dbReference type="EC" id="2.7.7.87"/>
    </reaction>
</comment>
<protein>
    <recommendedName>
        <fullName evidence="10">L-threonylcarbamoyladenylate synthase</fullName>
        <ecNumber evidence="3">2.7.7.87</ecNumber>
    </recommendedName>
    <alternativeName>
        <fullName evidence="10">L-threonylcarbamoyladenylate synthase</fullName>
    </alternativeName>
</protein>